<reference evidence="2" key="1">
    <citation type="submission" date="2021-12" db="EMBL/GenBank/DDBJ databases">
        <title>Enterovibrio ZSDZ35 sp. nov. and Enterovibrio ZSDZ42 sp. nov., isolated from coastal seawater in Qingdao.</title>
        <authorList>
            <person name="Zhang P."/>
        </authorList>
    </citation>
    <scope>NUCLEOTIDE SEQUENCE</scope>
    <source>
        <strain evidence="2">ZSDZ42</strain>
    </source>
</reference>
<comment type="caution">
    <text evidence="2">The sequence shown here is derived from an EMBL/GenBank/DDBJ whole genome shotgun (WGS) entry which is preliminary data.</text>
</comment>
<protein>
    <submittedName>
        <fullName evidence="2">DMP19 family protein</fullName>
    </submittedName>
</protein>
<evidence type="ECO:0000313" key="2">
    <source>
        <dbReference type="EMBL" id="MDD1794806.1"/>
    </source>
</evidence>
<dbReference type="Pfam" id="PF14300">
    <property type="entry name" value="DMP19"/>
    <property type="match status" value="1"/>
</dbReference>
<feature type="domain" description="DNA mimic protein DMP19 C-terminal" evidence="1">
    <location>
        <begin position="39"/>
        <end position="151"/>
    </location>
</feature>
<evidence type="ECO:0000259" key="1">
    <source>
        <dbReference type="Pfam" id="PF14300"/>
    </source>
</evidence>
<dbReference type="Proteomes" id="UP001149400">
    <property type="component" value="Unassembled WGS sequence"/>
</dbReference>
<dbReference type="RefSeq" id="WP_274165627.1">
    <property type="nucleotide sequence ID" value="NZ_JAJUBC010000020.1"/>
</dbReference>
<keyword evidence="3" id="KW-1185">Reference proteome</keyword>
<name>A0ABT5R3G8_9GAMM</name>
<organism evidence="2 3">
    <name type="scientific">Enterovibrio gelatinilyticus</name>
    <dbReference type="NCBI Taxonomy" id="2899819"/>
    <lineage>
        <taxon>Bacteria</taxon>
        <taxon>Pseudomonadati</taxon>
        <taxon>Pseudomonadota</taxon>
        <taxon>Gammaproteobacteria</taxon>
        <taxon>Vibrionales</taxon>
        <taxon>Vibrionaceae</taxon>
        <taxon>Enterovibrio</taxon>
    </lineage>
</organism>
<gene>
    <name evidence="2" type="ORF">LRP50_16850</name>
</gene>
<evidence type="ECO:0000313" key="3">
    <source>
        <dbReference type="Proteomes" id="UP001149400"/>
    </source>
</evidence>
<sequence length="156" mass="18005">MENVIAKYESGELSDSDFVYDVYELLASKYDAVAGYDLLRESEQILVHPLELEGQVLNGGFSQYFENMYGDNVFAALASFKKIGMNEAYKIVQKVIELFPDSSPAKNEEDRIKQFDLMSEESQKKIDDLSHQFSLLEEHNAKLFIRYVLENKRELV</sequence>
<accession>A0ABT5R3G8</accession>
<proteinExistence type="predicted"/>
<dbReference type="Gene3D" id="1.20.1420.60">
    <property type="match status" value="1"/>
</dbReference>
<dbReference type="InterPro" id="IPR025402">
    <property type="entry name" value="DMP19_C"/>
</dbReference>
<dbReference type="EMBL" id="JAJUBC010000020">
    <property type="protein sequence ID" value="MDD1794806.1"/>
    <property type="molecule type" value="Genomic_DNA"/>
</dbReference>